<feature type="domain" description="LysR substrate-binding" evidence="5">
    <location>
        <begin position="3"/>
        <end position="106"/>
    </location>
</feature>
<evidence type="ECO:0000256" key="2">
    <source>
        <dbReference type="ARBA" id="ARBA00023015"/>
    </source>
</evidence>
<organism evidence="6 7">
    <name type="scientific">Actinoallomurus vinaceus</name>
    <dbReference type="NCBI Taxonomy" id="1080074"/>
    <lineage>
        <taxon>Bacteria</taxon>
        <taxon>Bacillati</taxon>
        <taxon>Actinomycetota</taxon>
        <taxon>Actinomycetes</taxon>
        <taxon>Streptosporangiales</taxon>
        <taxon>Thermomonosporaceae</taxon>
        <taxon>Actinoallomurus</taxon>
    </lineage>
</organism>
<keyword evidence="3" id="KW-0238">DNA-binding</keyword>
<evidence type="ECO:0000256" key="4">
    <source>
        <dbReference type="ARBA" id="ARBA00023163"/>
    </source>
</evidence>
<dbReference type="InterPro" id="IPR005119">
    <property type="entry name" value="LysR_subst-bd"/>
</dbReference>
<dbReference type="Pfam" id="PF03466">
    <property type="entry name" value="LysR_substrate"/>
    <property type="match status" value="1"/>
</dbReference>
<comment type="similarity">
    <text evidence="1">Belongs to the LysR transcriptional regulatory family.</text>
</comment>
<evidence type="ECO:0000313" key="7">
    <source>
        <dbReference type="Proteomes" id="UP001501442"/>
    </source>
</evidence>
<reference evidence="7" key="1">
    <citation type="journal article" date="2019" name="Int. J. Syst. Evol. Microbiol.">
        <title>The Global Catalogue of Microorganisms (GCM) 10K type strain sequencing project: providing services to taxonomists for standard genome sequencing and annotation.</title>
        <authorList>
            <consortium name="The Broad Institute Genomics Platform"/>
            <consortium name="The Broad Institute Genome Sequencing Center for Infectious Disease"/>
            <person name="Wu L."/>
            <person name="Ma J."/>
        </authorList>
    </citation>
    <scope>NUCLEOTIDE SEQUENCE [LARGE SCALE GENOMIC DNA]</scope>
    <source>
        <strain evidence="7">JCM 17939</strain>
    </source>
</reference>
<evidence type="ECO:0000256" key="3">
    <source>
        <dbReference type="ARBA" id="ARBA00023125"/>
    </source>
</evidence>
<protein>
    <recommendedName>
        <fullName evidence="5">LysR substrate-binding domain-containing protein</fullName>
    </recommendedName>
</protein>
<accession>A0ABP8UV74</accession>
<dbReference type="PANTHER" id="PTHR30346:SF0">
    <property type="entry name" value="HCA OPERON TRANSCRIPTIONAL ACTIVATOR HCAR"/>
    <property type="match status" value="1"/>
</dbReference>
<evidence type="ECO:0000256" key="1">
    <source>
        <dbReference type="ARBA" id="ARBA00009437"/>
    </source>
</evidence>
<sequence>MPVAELVDEPFIALPPDAGALREFWLAADHRETPARVATAVETADETFEAVASGLGVALLAAGNADIYRRDDLVYWPVGGLSPSELAVVWRTGDDREAVRVFTEACCLRTDAAATIG</sequence>
<name>A0ABP8UV74_9ACTN</name>
<dbReference type="EMBL" id="BAABHK010000045">
    <property type="protein sequence ID" value="GAA4640874.1"/>
    <property type="molecule type" value="Genomic_DNA"/>
</dbReference>
<dbReference type="Proteomes" id="UP001501442">
    <property type="component" value="Unassembled WGS sequence"/>
</dbReference>
<comment type="caution">
    <text evidence="6">The sequence shown here is derived from an EMBL/GenBank/DDBJ whole genome shotgun (WGS) entry which is preliminary data.</text>
</comment>
<evidence type="ECO:0000313" key="6">
    <source>
        <dbReference type="EMBL" id="GAA4640874.1"/>
    </source>
</evidence>
<gene>
    <name evidence="6" type="ORF">GCM10023196_107840</name>
</gene>
<keyword evidence="7" id="KW-1185">Reference proteome</keyword>
<keyword evidence="4" id="KW-0804">Transcription</keyword>
<proteinExistence type="inferred from homology"/>
<evidence type="ECO:0000259" key="5">
    <source>
        <dbReference type="Pfam" id="PF03466"/>
    </source>
</evidence>
<keyword evidence="2" id="KW-0805">Transcription regulation</keyword>
<dbReference type="Gene3D" id="3.40.190.10">
    <property type="entry name" value="Periplasmic binding protein-like II"/>
    <property type="match status" value="2"/>
</dbReference>
<dbReference type="SUPFAM" id="SSF53850">
    <property type="entry name" value="Periplasmic binding protein-like II"/>
    <property type="match status" value="1"/>
</dbReference>
<dbReference type="PANTHER" id="PTHR30346">
    <property type="entry name" value="TRANSCRIPTIONAL DUAL REGULATOR HCAR-RELATED"/>
    <property type="match status" value="1"/>
</dbReference>